<evidence type="ECO:0000256" key="3">
    <source>
        <dbReference type="ARBA" id="ARBA00022475"/>
    </source>
</evidence>
<keyword evidence="4 10" id="KW-0762">Sugar transport</keyword>
<keyword evidence="6 9" id="KW-0812">Transmembrane</keyword>
<feature type="transmembrane region" description="Helical" evidence="9">
    <location>
        <begin position="46"/>
        <end position="67"/>
    </location>
</feature>
<dbReference type="Proteomes" id="UP000290567">
    <property type="component" value="Unassembled WGS sequence"/>
</dbReference>
<dbReference type="PANTHER" id="PTHR32502">
    <property type="entry name" value="N-ACETYLGALACTOSAMINE PERMEASE II COMPONENT-RELATED"/>
    <property type="match status" value="1"/>
</dbReference>
<keyword evidence="3" id="KW-1003">Cell membrane</keyword>
<evidence type="ECO:0000313" key="10">
    <source>
        <dbReference type="EMBL" id="GCF95652.1"/>
    </source>
</evidence>
<proteinExistence type="predicted"/>
<evidence type="ECO:0000256" key="1">
    <source>
        <dbReference type="ARBA" id="ARBA00004651"/>
    </source>
</evidence>
<feature type="transmembrane region" description="Helical" evidence="9">
    <location>
        <begin position="193"/>
        <end position="214"/>
    </location>
</feature>
<sequence>MFLYGNFDRKDISMNNILTALLVGITAGILEWDIYGGFQFQTSRPIIVGPVIGLILGDFATGLYIGASLEMIYLGVIAVGAAVPPDATSATAITTALCIISGMNKDAAVTLAIPVAVIAQMLQMLIWTLNSGFLHRADHYLEQGEVEKATRVQYGGMILFFLQGFLPAFFAIWLGADLVGDFVNNMPEWINNWLTMAGGMLPALGFAMLFRLMAKPRLIPFFIIGFTLAAAFGGTLVSTAAIGLALALLYVYQMDAAQVPRRNRARR</sequence>
<dbReference type="PROSITE" id="PS51106">
    <property type="entry name" value="PTS_EIIC_TYPE_4"/>
    <property type="match status" value="1"/>
</dbReference>
<evidence type="ECO:0000256" key="4">
    <source>
        <dbReference type="ARBA" id="ARBA00022597"/>
    </source>
</evidence>
<dbReference type="GO" id="GO:0005886">
    <property type="term" value="C:plasma membrane"/>
    <property type="evidence" value="ECO:0007669"/>
    <property type="project" value="UniProtKB-SubCell"/>
</dbReference>
<name>A0A4P5PJ86_9ENTE</name>
<gene>
    <name evidence="10" type="ORF">NRIC_35430</name>
</gene>
<feature type="transmembrane region" description="Helical" evidence="9">
    <location>
        <begin position="221"/>
        <end position="252"/>
    </location>
</feature>
<keyword evidence="11" id="KW-1185">Reference proteome</keyword>
<keyword evidence="7 9" id="KW-1133">Transmembrane helix</keyword>
<evidence type="ECO:0000313" key="11">
    <source>
        <dbReference type="Proteomes" id="UP000290567"/>
    </source>
</evidence>
<organism evidence="10 11">
    <name type="scientific">Enterococcus florum</name>
    <dbReference type="NCBI Taxonomy" id="2480627"/>
    <lineage>
        <taxon>Bacteria</taxon>
        <taxon>Bacillati</taxon>
        <taxon>Bacillota</taxon>
        <taxon>Bacilli</taxon>
        <taxon>Lactobacillales</taxon>
        <taxon>Enterococcaceae</taxon>
        <taxon>Enterococcus</taxon>
    </lineage>
</organism>
<feature type="transmembrane region" description="Helical" evidence="9">
    <location>
        <begin position="12"/>
        <end position="34"/>
    </location>
</feature>
<dbReference type="EMBL" id="BJCC01000035">
    <property type="protein sequence ID" value="GCF95652.1"/>
    <property type="molecule type" value="Genomic_DNA"/>
</dbReference>
<evidence type="ECO:0000256" key="6">
    <source>
        <dbReference type="ARBA" id="ARBA00022692"/>
    </source>
</evidence>
<keyword evidence="5" id="KW-0598">Phosphotransferase system</keyword>
<reference evidence="11" key="1">
    <citation type="submission" date="2019-02" db="EMBL/GenBank/DDBJ databases">
        <title>Draft genome sequence of Enterococcus sp. Gos25-1.</title>
        <authorList>
            <person name="Tanaka N."/>
            <person name="Shiwa Y."/>
            <person name="Fujita N."/>
        </authorList>
    </citation>
    <scope>NUCLEOTIDE SEQUENCE [LARGE SCALE GENOMIC DNA]</scope>
    <source>
        <strain evidence="11">Gos25-1</strain>
    </source>
</reference>
<protein>
    <submittedName>
        <fullName evidence="10">PTS sugar transporter</fullName>
    </submittedName>
</protein>
<evidence type="ECO:0000256" key="9">
    <source>
        <dbReference type="SAM" id="Phobius"/>
    </source>
</evidence>
<evidence type="ECO:0000256" key="2">
    <source>
        <dbReference type="ARBA" id="ARBA00022448"/>
    </source>
</evidence>
<keyword evidence="2" id="KW-0813">Transport</keyword>
<dbReference type="GO" id="GO:0009401">
    <property type="term" value="P:phosphoenolpyruvate-dependent sugar phosphotransferase system"/>
    <property type="evidence" value="ECO:0007669"/>
    <property type="project" value="UniProtKB-KW"/>
</dbReference>
<comment type="subcellular location">
    <subcellularLocation>
        <location evidence="1">Cell membrane</location>
        <topology evidence="1">Multi-pass membrane protein</topology>
    </subcellularLocation>
</comment>
<dbReference type="AlphaFoldDB" id="A0A4P5PJ86"/>
<keyword evidence="8 9" id="KW-0472">Membrane</keyword>
<accession>A0A4P5PJ86</accession>
<dbReference type="Pfam" id="PF03609">
    <property type="entry name" value="EII-Sor"/>
    <property type="match status" value="1"/>
</dbReference>
<dbReference type="PANTHER" id="PTHR32502:SF8">
    <property type="entry name" value="N-ACETYLGALACTOSAMINE PERMEASE IIC COMPONENT 1"/>
    <property type="match status" value="1"/>
</dbReference>
<comment type="caution">
    <text evidence="10">The sequence shown here is derived from an EMBL/GenBank/DDBJ whole genome shotgun (WGS) entry which is preliminary data.</text>
</comment>
<feature type="transmembrane region" description="Helical" evidence="9">
    <location>
        <begin position="154"/>
        <end position="173"/>
    </location>
</feature>
<evidence type="ECO:0000256" key="8">
    <source>
        <dbReference type="ARBA" id="ARBA00023136"/>
    </source>
</evidence>
<evidence type="ECO:0000256" key="7">
    <source>
        <dbReference type="ARBA" id="ARBA00022989"/>
    </source>
</evidence>
<dbReference type="InterPro" id="IPR050303">
    <property type="entry name" value="GatZ_KbaZ_carbometab"/>
</dbReference>
<evidence type="ECO:0000256" key="5">
    <source>
        <dbReference type="ARBA" id="ARBA00022683"/>
    </source>
</evidence>
<feature type="transmembrane region" description="Helical" evidence="9">
    <location>
        <begin position="111"/>
        <end position="133"/>
    </location>
</feature>
<dbReference type="OrthoDB" id="9815089at2"/>
<dbReference type="InterPro" id="IPR004700">
    <property type="entry name" value="PTS_IIC_man"/>
</dbReference>